<dbReference type="SFLD" id="SFLDG01152">
    <property type="entry name" value="Main.3:_Omega-_and_Tau-like"/>
    <property type="match status" value="1"/>
</dbReference>
<comment type="similarity">
    <text evidence="2">Belongs to the GST superfamily. Tau family.</text>
</comment>
<dbReference type="SFLD" id="SFLDG00358">
    <property type="entry name" value="Main_(cytGST)"/>
    <property type="match status" value="1"/>
</dbReference>
<dbReference type="Gramene" id="KQK11544">
    <property type="protein sequence ID" value="KQK11544"/>
    <property type="gene ID" value="BRADI_2g60765v3"/>
</dbReference>
<dbReference type="Proteomes" id="UP000008810">
    <property type="component" value="Chromosome 2"/>
</dbReference>
<dbReference type="EnsemblPlants" id="KQK11544">
    <property type="protein sequence ID" value="KQK11544"/>
    <property type="gene ID" value="BRADI_2g60765v3"/>
</dbReference>
<feature type="domain" description="GST C-terminal" evidence="6">
    <location>
        <begin position="97"/>
        <end position="233"/>
    </location>
</feature>
<sequence>MSDEAAAAVRLIGTFSSPMVHRAEVALRLKGVPYEYIQEDLDNKSELLLKHNPVHKKVPVLLVRGDPPAAVCESLVIVEYVDEAFAAGGRPDLLPADPLARASARFWARFIDEQCWKSLWVALWAADGDARGKSAAGAKANLKLLEAQLLGEEGEKRFFGGDAIGYLDIAAGPFAYWLGVFEEMAATRLLTEEDHPALCLWAGEYRAVEAVRGCLPDRDRLLAALSKRKGLYVSIANAMAAQN</sequence>
<dbReference type="InterPro" id="IPR040079">
    <property type="entry name" value="Glutathione_S-Trfase"/>
</dbReference>
<dbReference type="GO" id="GO:0004364">
    <property type="term" value="F:glutathione transferase activity"/>
    <property type="evidence" value="ECO:0000318"/>
    <property type="project" value="GO_Central"/>
</dbReference>
<dbReference type="Gene3D" id="3.40.30.10">
    <property type="entry name" value="Glutaredoxin"/>
    <property type="match status" value="1"/>
</dbReference>
<dbReference type="EMBL" id="CM000881">
    <property type="protein sequence ID" value="KQK11544.1"/>
    <property type="molecule type" value="Genomic_DNA"/>
</dbReference>
<reference evidence="7" key="2">
    <citation type="submission" date="2017-06" db="EMBL/GenBank/DDBJ databases">
        <title>WGS assembly of Brachypodium distachyon.</title>
        <authorList>
            <consortium name="The International Brachypodium Initiative"/>
            <person name="Lucas S."/>
            <person name="Harmon-Smith M."/>
            <person name="Lail K."/>
            <person name="Tice H."/>
            <person name="Grimwood J."/>
            <person name="Bruce D."/>
            <person name="Barry K."/>
            <person name="Shu S."/>
            <person name="Lindquist E."/>
            <person name="Wang M."/>
            <person name="Pitluck S."/>
            <person name="Vogel J.P."/>
            <person name="Garvin D.F."/>
            <person name="Mockler T.C."/>
            <person name="Schmutz J."/>
            <person name="Rokhsar D."/>
            <person name="Bevan M.W."/>
        </authorList>
    </citation>
    <scope>NUCLEOTIDE SEQUENCE</scope>
    <source>
        <strain evidence="7">Bd21</strain>
    </source>
</reference>
<evidence type="ECO:0000259" key="6">
    <source>
        <dbReference type="PROSITE" id="PS50405"/>
    </source>
</evidence>
<evidence type="ECO:0000256" key="2">
    <source>
        <dbReference type="ARBA" id="ARBA00025743"/>
    </source>
</evidence>
<dbReference type="SUPFAM" id="SSF47616">
    <property type="entry name" value="GST C-terminal domain-like"/>
    <property type="match status" value="1"/>
</dbReference>
<dbReference type="RefSeq" id="XP_003565071.1">
    <property type="nucleotide sequence ID" value="XM_003565023.4"/>
</dbReference>
<feature type="domain" description="GST N-terminal" evidence="5">
    <location>
        <begin position="7"/>
        <end position="89"/>
    </location>
</feature>
<keyword evidence="4" id="KW-0963">Cytoplasm</keyword>
<dbReference type="FunFam" id="3.40.30.10:FF:000044">
    <property type="entry name" value="Glutathione S-transferase GSTU6"/>
    <property type="match status" value="1"/>
</dbReference>
<dbReference type="InterPro" id="IPR036249">
    <property type="entry name" value="Thioredoxin-like_sf"/>
</dbReference>
<reference evidence="8" key="3">
    <citation type="submission" date="2018-08" db="UniProtKB">
        <authorList>
            <consortium name="EnsemblPlants"/>
        </authorList>
    </citation>
    <scope>IDENTIFICATION</scope>
    <source>
        <strain evidence="8">cv. Bd21</strain>
    </source>
</reference>
<dbReference type="Pfam" id="PF13409">
    <property type="entry name" value="GST_N_2"/>
    <property type="match status" value="1"/>
</dbReference>
<organism evidence="7">
    <name type="scientific">Brachypodium distachyon</name>
    <name type="common">Purple false brome</name>
    <name type="synonym">Trachynia distachya</name>
    <dbReference type="NCBI Taxonomy" id="15368"/>
    <lineage>
        <taxon>Eukaryota</taxon>
        <taxon>Viridiplantae</taxon>
        <taxon>Streptophyta</taxon>
        <taxon>Embryophyta</taxon>
        <taxon>Tracheophyta</taxon>
        <taxon>Spermatophyta</taxon>
        <taxon>Magnoliopsida</taxon>
        <taxon>Liliopsida</taxon>
        <taxon>Poales</taxon>
        <taxon>Poaceae</taxon>
        <taxon>BOP clade</taxon>
        <taxon>Pooideae</taxon>
        <taxon>Stipodae</taxon>
        <taxon>Brachypodieae</taxon>
        <taxon>Brachypodium</taxon>
    </lineage>
</organism>
<dbReference type="InterPro" id="IPR004045">
    <property type="entry name" value="Glutathione_S-Trfase_N"/>
</dbReference>
<dbReference type="InterPro" id="IPR036282">
    <property type="entry name" value="Glutathione-S-Trfase_C_sf"/>
</dbReference>
<protein>
    <recommendedName>
        <fullName evidence="4">Glutathione S-transferase</fullName>
        <ecNumber evidence="4">2.5.1.18</ecNumber>
    </recommendedName>
</protein>
<keyword evidence="9" id="KW-1185">Reference proteome</keyword>
<dbReference type="GO" id="GO:0005829">
    <property type="term" value="C:cytosol"/>
    <property type="evidence" value="ECO:0007669"/>
    <property type="project" value="UniProtKB-SubCell"/>
</dbReference>
<dbReference type="PANTHER" id="PTHR11260:SF647">
    <property type="entry name" value="GLUTATHIONE S-TRANSFERASE"/>
    <property type="match status" value="1"/>
</dbReference>
<comment type="function">
    <text evidence="4">Is involved in the conjugation of reduced glutathione to a wide number of exogenous and endogenous hydrophobic electrophiles.</text>
</comment>
<dbReference type="SUPFAM" id="SSF52833">
    <property type="entry name" value="Thioredoxin-like"/>
    <property type="match status" value="1"/>
</dbReference>
<dbReference type="PROSITE" id="PS50405">
    <property type="entry name" value="GST_CTER"/>
    <property type="match status" value="1"/>
</dbReference>
<dbReference type="SFLD" id="SFLDS00019">
    <property type="entry name" value="Glutathione_Transferase_(cytos"/>
    <property type="match status" value="1"/>
</dbReference>
<dbReference type="AlphaFoldDB" id="A0A0Q3GK99"/>
<evidence type="ECO:0000256" key="3">
    <source>
        <dbReference type="ARBA" id="ARBA00047960"/>
    </source>
</evidence>
<evidence type="ECO:0000259" key="5">
    <source>
        <dbReference type="PROSITE" id="PS50404"/>
    </source>
</evidence>
<evidence type="ECO:0000256" key="1">
    <source>
        <dbReference type="ARBA" id="ARBA00022679"/>
    </source>
</evidence>
<dbReference type="STRING" id="15368.A0A0Q3GK99"/>
<reference evidence="7 8" key="1">
    <citation type="journal article" date="2010" name="Nature">
        <title>Genome sequencing and analysis of the model grass Brachypodium distachyon.</title>
        <authorList>
            <consortium name="International Brachypodium Initiative"/>
        </authorList>
    </citation>
    <scope>NUCLEOTIDE SEQUENCE [LARGE SCALE GENOMIC DNA]</scope>
    <source>
        <strain evidence="7 8">Bd21</strain>
    </source>
</reference>
<dbReference type="OrthoDB" id="4951845at2759"/>
<dbReference type="PROSITE" id="PS50404">
    <property type="entry name" value="GST_NTER"/>
    <property type="match status" value="1"/>
</dbReference>
<proteinExistence type="inferred from homology"/>
<comment type="subcellular location">
    <subcellularLocation>
        <location evidence="4">Cytoplasm</location>
        <location evidence="4">Cytosol</location>
    </subcellularLocation>
</comment>
<dbReference type="GO" id="GO:0005737">
    <property type="term" value="C:cytoplasm"/>
    <property type="evidence" value="ECO:0000318"/>
    <property type="project" value="GO_Central"/>
</dbReference>
<dbReference type="GO" id="GO:0006749">
    <property type="term" value="P:glutathione metabolic process"/>
    <property type="evidence" value="ECO:0000318"/>
    <property type="project" value="GO_Central"/>
</dbReference>
<dbReference type="InterPro" id="IPR010987">
    <property type="entry name" value="Glutathione-S-Trfase_C-like"/>
</dbReference>
<evidence type="ECO:0000313" key="8">
    <source>
        <dbReference type="EnsemblPlants" id="KQK11544"/>
    </source>
</evidence>
<dbReference type="ExpressionAtlas" id="A0A0Q3GK99">
    <property type="expression patterns" value="baseline"/>
</dbReference>
<dbReference type="EC" id="2.5.1.18" evidence="4"/>
<evidence type="ECO:0000256" key="4">
    <source>
        <dbReference type="RuleBase" id="RU369102"/>
    </source>
</evidence>
<dbReference type="InterPro" id="IPR045074">
    <property type="entry name" value="GST_C_Tau"/>
</dbReference>
<dbReference type="KEGG" id="bdi:100833367"/>
<comment type="catalytic activity">
    <reaction evidence="3 4">
        <text>RX + glutathione = an S-substituted glutathione + a halide anion + H(+)</text>
        <dbReference type="Rhea" id="RHEA:16437"/>
        <dbReference type="ChEBI" id="CHEBI:15378"/>
        <dbReference type="ChEBI" id="CHEBI:16042"/>
        <dbReference type="ChEBI" id="CHEBI:17792"/>
        <dbReference type="ChEBI" id="CHEBI:57925"/>
        <dbReference type="ChEBI" id="CHEBI:90779"/>
        <dbReference type="EC" id="2.5.1.18"/>
    </reaction>
</comment>
<gene>
    <name evidence="8" type="primary">LOC100833367</name>
    <name evidence="7" type="ORF">BRADI_2g60765v3</name>
</gene>
<dbReference type="PANTHER" id="PTHR11260">
    <property type="entry name" value="GLUTATHIONE S-TRANSFERASE, GST, SUPERFAMILY, GST DOMAIN CONTAINING"/>
    <property type="match status" value="1"/>
</dbReference>
<dbReference type="CDD" id="cd03058">
    <property type="entry name" value="GST_N_Tau"/>
    <property type="match status" value="1"/>
</dbReference>
<keyword evidence="1 4" id="KW-0808">Transferase</keyword>
<dbReference type="InterPro" id="IPR045073">
    <property type="entry name" value="Omega/Tau-like"/>
</dbReference>
<evidence type="ECO:0000313" key="7">
    <source>
        <dbReference type="EMBL" id="KQK11544.1"/>
    </source>
</evidence>
<dbReference type="GeneID" id="100833367"/>
<dbReference type="Gene3D" id="1.20.1050.10">
    <property type="match status" value="1"/>
</dbReference>
<accession>A0A0Q3GK99</accession>
<evidence type="ECO:0000313" key="9">
    <source>
        <dbReference type="Proteomes" id="UP000008810"/>
    </source>
</evidence>
<dbReference type="CDD" id="cd03185">
    <property type="entry name" value="GST_C_Tau"/>
    <property type="match status" value="1"/>
</dbReference>
<dbReference type="FunFam" id="1.20.1050.10:FF:000012">
    <property type="entry name" value="Tau class glutathione S-transferase"/>
    <property type="match status" value="1"/>
</dbReference>
<name>A0A0Q3GK99_BRADI</name>